<evidence type="ECO:0000313" key="7">
    <source>
        <dbReference type="EMBL" id="PRW64885.1"/>
    </source>
</evidence>
<feature type="domain" description="Rad50/SbcC-type AAA" evidence="6">
    <location>
        <begin position="5"/>
        <end position="184"/>
    </location>
</feature>
<feature type="compositionally biased region" description="Basic and acidic residues" evidence="5">
    <location>
        <begin position="530"/>
        <end position="550"/>
    </location>
</feature>
<organism evidence="7 8">
    <name type="scientific">Actinopolyspora mortivallis</name>
    <dbReference type="NCBI Taxonomy" id="33906"/>
    <lineage>
        <taxon>Bacteria</taxon>
        <taxon>Bacillati</taxon>
        <taxon>Actinomycetota</taxon>
        <taxon>Actinomycetes</taxon>
        <taxon>Actinopolysporales</taxon>
        <taxon>Actinopolysporaceae</taxon>
        <taxon>Actinopolyspora</taxon>
    </lineage>
</organism>
<evidence type="ECO:0000256" key="4">
    <source>
        <dbReference type="SAM" id="Coils"/>
    </source>
</evidence>
<dbReference type="RefSeq" id="WP_106112450.1">
    <property type="nucleotide sequence ID" value="NZ_PVSR01000002.1"/>
</dbReference>
<accession>A0A2T0H0K2</accession>
<evidence type="ECO:0000256" key="2">
    <source>
        <dbReference type="ARBA" id="ARBA00011322"/>
    </source>
</evidence>
<evidence type="ECO:0000256" key="5">
    <source>
        <dbReference type="SAM" id="MobiDB-lite"/>
    </source>
</evidence>
<dbReference type="Pfam" id="PF13558">
    <property type="entry name" value="SbcC_Walker_B"/>
    <property type="match status" value="1"/>
</dbReference>
<proteinExistence type="inferred from homology"/>
<dbReference type="InterPro" id="IPR027417">
    <property type="entry name" value="P-loop_NTPase"/>
</dbReference>
<dbReference type="EMBL" id="PVSR01000002">
    <property type="protein sequence ID" value="PRW64885.1"/>
    <property type="molecule type" value="Genomic_DNA"/>
</dbReference>
<dbReference type="PANTHER" id="PTHR32114:SF2">
    <property type="entry name" value="ABC TRANSPORTER ABCH.3"/>
    <property type="match status" value="1"/>
</dbReference>
<sequence>MRLHRLELSAFGPFRDRQVVDFDELGADGLFLLHGDTGAGKTTVLDAIVFALYGEVPGARNQAKALRCDTAEPGARTWVALELSVRGHRLRLERNPEYRRLKKDGSGHTDVQHSVSLSWLSQPPEGEPREGLTRAREVGQTVRRLLGMSAEQFCHVALLPQGDFARFLRADAGQRADLLEQLFGTGRYSEVERWFKETRQLRGGELERVRAEADRLVARITQVAGGEPDVGEDRVRWLDDLEKDLVRRGENARAEHRRLDRERERAERTLTARRELADKVDRVRRATAELTELSGQEETVRRCEAELDAARRAVAVVNADREWETGLRRLRECERLLRQARTECPDVDATREAEPAETLRARAVELREEAAVLAEREAEAEQQHHDQRRVAELEEEIAADSAADAELAERQRQLPEEIERARARSQEAEQAPQRLETLTARCAELEEALRVARELPEADARCAEARLRAQRAVDEHQTARQHLQDVRERRLAGMAAELAGDLCEGTACPVCGATRHPDPADPAEQSVGAEDERRAREAEALAQRRRDEERAALEEAERECARLREQLADRTEAPLREEYERASAERAELEELVEQRHTRAERLAELEADVERVNGDRVELANRISANRSARDSLLATIEQRRQRLRAARGEFDTVAARRNSLIDRAEHLDRVATAGDEHERALEWEAEQRRARERVAVENGFATAEEALGAAREQRRIDEVDEWLARVRRREAAARATLDELAGVDPEAEVDVEGAAAEAERARLRAEEAGTVAADLERRAAEIAELGGELRRVHARLEPVEAEFAELDALTDVVNGQGQNARRMTLRSYVLAARLEQVAEAATVRLRHMSDGRYSFEHSDEQGPHGKRGGLDLRVRDDYSGRSRSTRTLSGGETFLASLSLALGLADVVGAEAGGAMLDTLFIDEGFGTLDGDTLDLVMDALDELRAGGRVVGLVSHVDELRQRIPVRLRVRKSRSGSSLGIES</sequence>
<dbReference type="InterPro" id="IPR038729">
    <property type="entry name" value="Rad50/SbcC_AAA"/>
</dbReference>
<dbReference type="InterPro" id="IPR025662">
    <property type="entry name" value="Sigma_54_int_dom_ATP-bd_1"/>
</dbReference>
<dbReference type="STRING" id="1050202.GCA_000384035_00576"/>
<dbReference type="SUPFAM" id="SSF52540">
    <property type="entry name" value="P-loop containing nucleoside triphosphate hydrolases"/>
    <property type="match status" value="1"/>
</dbReference>
<feature type="region of interest" description="Disordered" evidence="5">
    <location>
        <begin position="514"/>
        <end position="550"/>
    </location>
</feature>
<gene>
    <name evidence="7" type="ORF">CEP50_03470</name>
</gene>
<comment type="similarity">
    <text evidence="1">Belongs to the SMC family. SbcC subfamily.</text>
</comment>
<dbReference type="Pfam" id="PF13476">
    <property type="entry name" value="AAA_23"/>
    <property type="match status" value="1"/>
</dbReference>
<feature type="coiled-coil region" evidence="4">
    <location>
        <begin position="249"/>
        <end position="320"/>
    </location>
</feature>
<feature type="region of interest" description="Disordered" evidence="5">
    <location>
        <begin position="856"/>
        <end position="876"/>
    </location>
</feature>
<name>A0A2T0H0K2_ACTMO</name>
<dbReference type="Gene3D" id="3.40.50.300">
    <property type="entry name" value="P-loop containing nucleotide triphosphate hydrolases"/>
    <property type="match status" value="2"/>
</dbReference>
<keyword evidence="4" id="KW-0175">Coiled coil</keyword>
<reference evidence="7 8" key="1">
    <citation type="submission" date="2018-03" db="EMBL/GenBank/DDBJ databases">
        <title>Actinopolyspora mortivallis from Sahara, screening for active biomolecules.</title>
        <authorList>
            <person name="Selama O."/>
            <person name="Wellington E.M.H."/>
            <person name="Hacene H."/>
        </authorList>
    </citation>
    <scope>NUCLEOTIDE SEQUENCE [LARGE SCALE GENOMIC DNA]</scope>
    <source>
        <strain evidence="7 8">M5A</strain>
    </source>
</reference>
<protein>
    <recommendedName>
        <fullName evidence="3">Nuclease SbcCD subunit C</fullName>
    </recommendedName>
</protein>
<dbReference type="PANTHER" id="PTHR32114">
    <property type="entry name" value="ABC TRANSPORTER ABCH.3"/>
    <property type="match status" value="1"/>
</dbReference>
<evidence type="ECO:0000256" key="3">
    <source>
        <dbReference type="ARBA" id="ARBA00013368"/>
    </source>
</evidence>
<feature type="coiled-coil region" evidence="4">
    <location>
        <begin position="428"/>
        <end position="489"/>
    </location>
</feature>
<comment type="subunit">
    <text evidence="2">Heterodimer of SbcC and SbcD.</text>
</comment>
<dbReference type="GO" id="GO:0016887">
    <property type="term" value="F:ATP hydrolysis activity"/>
    <property type="evidence" value="ECO:0007669"/>
    <property type="project" value="InterPro"/>
</dbReference>
<evidence type="ECO:0000259" key="6">
    <source>
        <dbReference type="Pfam" id="PF13476"/>
    </source>
</evidence>
<keyword evidence="8" id="KW-1185">Reference proteome</keyword>
<dbReference type="InParanoid" id="A0A2T0H0K2"/>
<feature type="coiled-coil region" evidence="4">
    <location>
        <begin position="356"/>
        <end position="383"/>
    </location>
</feature>
<dbReference type="GO" id="GO:0006302">
    <property type="term" value="P:double-strand break repair"/>
    <property type="evidence" value="ECO:0007669"/>
    <property type="project" value="InterPro"/>
</dbReference>
<evidence type="ECO:0000313" key="8">
    <source>
        <dbReference type="Proteomes" id="UP000239352"/>
    </source>
</evidence>
<dbReference type="Proteomes" id="UP000239352">
    <property type="component" value="Unassembled WGS sequence"/>
</dbReference>
<evidence type="ECO:0000256" key="1">
    <source>
        <dbReference type="ARBA" id="ARBA00006930"/>
    </source>
</evidence>
<dbReference type="AlphaFoldDB" id="A0A2T0H0K2"/>
<dbReference type="PROSITE" id="PS00675">
    <property type="entry name" value="SIGMA54_INTERACT_1"/>
    <property type="match status" value="1"/>
</dbReference>
<comment type="caution">
    <text evidence="7">The sequence shown here is derived from an EMBL/GenBank/DDBJ whole genome shotgun (WGS) entry which is preliminary data.</text>
</comment>